<protein>
    <submittedName>
        <fullName evidence="2">Uncharacterized protein</fullName>
    </submittedName>
</protein>
<dbReference type="AlphaFoldDB" id="A0A1B9B2R1"/>
<feature type="transmembrane region" description="Helical" evidence="1">
    <location>
        <begin position="12"/>
        <end position="31"/>
    </location>
</feature>
<evidence type="ECO:0000313" key="2">
    <source>
        <dbReference type="EMBL" id="OCA90318.1"/>
    </source>
</evidence>
<sequence>MISYLISYLKGSAAAIIIASFSLMISSQIVFQDISYIYHDFYGMFVFASIFGYIYGILGLACLFLIRWKVYRGIKSYFVFFLLGGIGGTITEFIFEWDLIPFLMISTILGSLAFLASQKIKNKVISWIICVIPSLVIFVFPRFW</sequence>
<name>A0A1B9B2R1_9BACI</name>
<keyword evidence="1" id="KW-0472">Membrane</keyword>
<comment type="caution">
    <text evidence="2">The sequence shown here is derived from an EMBL/GenBank/DDBJ whole genome shotgun (WGS) entry which is preliminary data.</text>
</comment>
<gene>
    <name evidence="2" type="ORF">A8F95_21245</name>
</gene>
<keyword evidence="3" id="KW-1185">Reference proteome</keyword>
<evidence type="ECO:0000313" key="3">
    <source>
        <dbReference type="Proteomes" id="UP000092578"/>
    </source>
</evidence>
<reference evidence="3" key="1">
    <citation type="submission" date="2016-05" db="EMBL/GenBank/DDBJ databases">
        <authorList>
            <person name="Liu B."/>
            <person name="Wang J."/>
            <person name="Zhu Y."/>
            <person name="Liu G."/>
            <person name="Chen Q."/>
            <person name="Chen Z."/>
            <person name="Lan J."/>
            <person name="Che J."/>
            <person name="Ge C."/>
            <person name="Shi H."/>
            <person name="Pan Z."/>
            <person name="Liu X."/>
        </authorList>
    </citation>
    <scope>NUCLEOTIDE SEQUENCE [LARGE SCALE GENOMIC DNA]</scope>
    <source>
        <strain evidence="3">FJAT-27215</strain>
    </source>
</reference>
<dbReference type="EMBL" id="MAYT01000009">
    <property type="protein sequence ID" value="OCA90318.1"/>
    <property type="molecule type" value="Genomic_DNA"/>
</dbReference>
<feature type="transmembrane region" description="Helical" evidence="1">
    <location>
        <begin position="43"/>
        <end position="65"/>
    </location>
</feature>
<organism evidence="2 3">
    <name type="scientific">Pseudobacillus wudalianchiensis</name>
    <dbReference type="NCBI Taxonomy" id="1743143"/>
    <lineage>
        <taxon>Bacteria</taxon>
        <taxon>Bacillati</taxon>
        <taxon>Bacillota</taxon>
        <taxon>Bacilli</taxon>
        <taxon>Bacillales</taxon>
        <taxon>Bacillaceae</taxon>
        <taxon>Pseudobacillus</taxon>
    </lineage>
</organism>
<dbReference type="RefSeq" id="WP_065410010.1">
    <property type="nucleotide sequence ID" value="NZ_MAYT01000009.1"/>
</dbReference>
<keyword evidence="1" id="KW-1133">Transmembrane helix</keyword>
<feature type="transmembrane region" description="Helical" evidence="1">
    <location>
        <begin position="100"/>
        <end position="117"/>
    </location>
</feature>
<accession>A0A1B9B2R1</accession>
<keyword evidence="1" id="KW-0812">Transmembrane</keyword>
<evidence type="ECO:0000256" key="1">
    <source>
        <dbReference type="SAM" id="Phobius"/>
    </source>
</evidence>
<dbReference type="Proteomes" id="UP000092578">
    <property type="component" value="Unassembled WGS sequence"/>
</dbReference>
<proteinExistence type="predicted"/>
<feature type="transmembrane region" description="Helical" evidence="1">
    <location>
        <begin position="124"/>
        <end position="143"/>
    </location>
</feature>
<feature type="transmembrane region" description="Helical" evidence="1">
    <location>
        <begin position="77"/>
        <end position="94"/>
    </location>
</feature>